<name>A0A0G0MLV3_9BACT</name>
<dbReference type="GO" id="GO:0016787">
    <property type="term" value="F:hydrolase activity"/>
    <property type="evidence" value="ECO:0007669"/>
    <property type="project" value="UniProtKB-KW"/>
</dbReference>
<dbReference type="EMBL" id="LBUX01000001">
    <property type="protein sequence ID" value="KKQ74664.1"/>
    <property type="molecule type" value="Genomic_DNA"/>
</dbReference>
<evidence type="ECO:0000313" key="3">
    <source>
        <dbReference type="EMBL" id="KKQ74664.1"/>
    </source>
</evidence>
<dbReference type="Proteomes" id="UP000034498">
    <property type="component" value="Unassembled WGS sequence"/>
</dbReference>
<dbReference type="Gene3D" id="2.40.260.10">
    <property type="entry name" value="Sortase"/>
    <property type="match status" value="1"/>
</dbReference>
<dbReference type="AlphaFoldDB" id="A0A0G0MLV3"/>
<evidence type="ECO:0000313" key="4">
    <source>
        <dbReference type="Proteomes" id="UP000034498"/>
    </source>
</evidence>
<keyword evidence="2" id="KW-1133">Transmembrane helix</keyword>
<dbReference type="SUPFAM" id="SSF63817">
    <property type="entry name" value="Sortase"/>
    <property type="match status" value="1"/>
</dbReference>
<dbReference type="CDD" id="cd05830">
    <property type="entry name" value="Sortase_E"/>
    <property type="match status" value="1"/>
</dbReference>
<dbReference type="STRING" id="1618336.US94_C0001G0065"/>
<reference evidence="3 4" key="1">
    <citation type="journal article" date="2015" name="Nature">
        <title>rRNA introns, odd ribosomes, and small enigmatic genomes across a large radiation of phyla.</title>
        <authorList>
            <person name="Brown C.T."/>
            <person name="Hug L.A."/>
            <person name="Thomas B.C."/>
            <person name="Sharon I."/>
            <person name="Castelle C.J."/>
            <person name="Singh A."/>
            <person name="Wilkins M.J."/>
            <person name="Williams K.H."/>
            <person name="Banfield J.F."/>
        </authorList>
    </citation>
    <scope>NUCLEOTIDE SEQUENCE [LARGE SCALE GENOMIC DNA]</scope>
</reference>
<dbReference type="InterPro" id="IPR023365">
    <property type="entry name" value="Sortase_dom-sf"/>
</dbReference>
<proteinExistence type="predicted"/>
<feature type="transmembrane region" description="Helical" evidence="2">
    <location>
        <begin position="44"/>
        <end position="66"/>
    </location>
</feature>
<accession>A0A0G0MLV3</accession>
<protein>
    <submittedName>
        <fullName evidence="3">Sortase family protein</fullName>
    </submittedName>
</protein>
<evidence type="ECO:0000256" key="1">
    <source>
        <dbReference type="ARBA" id="ARBA00022801"/>
    </source>
</evidence>
<keyword evidence="2" id="KW-0812">Transmembrane</keyword>
<dbReference type="Pfam" id="PF04203">
    <property type="entry name" value="Sortase"/>
    <property type="match status" value="1"/>
</dbReference>
<comment type="caution">
    <text evidence="3">The sequence shown here is derived from an EMBL/GenBank/DDBJ whole genome shotgun (WGS) entry which is preliminary data.</text>
</comment>
<keyword evidence="1" id="KW-0378">Hydrolase</keyword>
<keyword evidence="2" id="KW-0472">Membrane</keyword>
<dbReference type="InterPro" id="IPR005754">
    <property type="entry name" value="Sortase"/>
</dbReference>
<dbReference type="NCBIfam" id="TIGR01076">
    <property type="entry name" value="sortase_fam"/>
    <property type="match status" value="1"/>
</dbReference>
<dbReference type="PATRIC" id="fig|1618336.3.peg.69"/>
<dbReference type="InterPro" id="IPR042003">
    <property type="entry name" value="Sortase_E"/>
</dbReference>
<organism evidence="3 4">
    <name type="scientific">Berkelbacteria bacterium GW2011_GWB1_38_5</name>
    <dbReference type="NCBI Taxonomy" id="1618336"/>
    <lineage>
        <taxon>Bacteria</taxon>
        <taxon>Candidatus Berkelbacteria</taxon>
    </lineage>
</organism>
<gene>
    <name evidence="3" type="ORF">US94_C0001G0065</name>
</gene>
<evidence type="ECO:0000256" key="2">
    <source>
        <dbReference type="SAM" id="Phobius"/>
    </source>
</evidence>
<sequence length="239" mass="27027">MNNLIDEDDIKAIFTDKVISPQPAVQPLPIKRKINWPRFKDHPILNFVFLFILIFLVSFSIINFSAISKKIQYFLKVDIARKTFSVVPIPTSNPFDPISKARLVIPKINVDAPIVWNIPADQILDKLLEGVVHSKGTALPGSEGNIFITGHSSYYSWVDSPYKATFALLDKLEIGDEIYVQYQNKIFTYKINNVQVVSPKDVGVMDFRPGYNLTLMTCVPIGTTLNRLIINSEQILVSE</sequence>